<evidence type="ECO:0000256" key="6">
    <source>
        <dbReference type="HAMAP-Rule" id="MF_01930"/>
    </source>
</evidence>
<protein>
    <recommendedName>
        <fullName evidence="6">Phosphoribosylglycinamide formyltransferase</fullName>
        <ecNumber evidence="6">2.1.2.2</ecNumber>
    </recommendedName>
    <alternativeName>
        <fullName evidence="6">5'-phosphoribosylglycinamide transformylase</fullName>
    </alternativeName>
    <alternativeName>
        <fullName evidence="6">GAR transformylase</fullName>
        <shortName evidence="6">GART</shortName>
    </alternativeName>
</protein>
<dbReference type="Proteomes" id="UP000070422">
    <property type="component" value="Unassembled WGS sequence"/>
</dbReference>
<dbReference type="STRING" id="87541.AWM71_00905"/>
<evidence type="ECO:0000313" key="9">
    <source>
        <dbReference type="Proteomes" id="UP000070422"/>
    </source>
</evidence>
<feature type="domain" description="Formyl transferase N-terminal" evidence="7">
    <location>
        <begin position="12"/>
        <end position="192"/>
    </location>
</feature>
<dbReference type="CDD" id="cd08645">
    <property type="entry name" value="FMT_core_GART"/>
    <property type="match status" value="1"/>
</dbReference>
<name>A0A133XZR9_9LACT</name>
<dbReference type="InterPro" id="IPR004607">
    <property type="entry name" value="GART"/>
</dbReference>
<dbReference type="PANTHER" id="PTHR43369:SF2">
    <property type="entry name" value="PHOSPHORIBOSYLGLYCINAMIDE FORMYLTRANSFERASE"/>
    <property type="match status" value="1"/>
</dbReference>
<dbReference type="InterPro" id="IPR001555">
    <property type="entry name" value="GART_AS"/>
</dbReference>
<reference evidence="8 9" key="1">
    <citation type="submission" date="2016-01" db="EMBL/GenBank/DDBJ databases">
        <authorList>
            <person name="Oliw E.H."/>
        </authorList>
    </citation>
    <scope>NUCLEOTIDE SEQUENCE [LARGE SCALE GENOMIC DNA]</scope>
    <source>
        <strain evidence="8 9">KA00635</strain>
    </source>
</reference>
<dbReference type="AlphaFoldDB" id="A0A133XZR9"/>
<comment type="similarity">
    <text evidence="4 6">Belongs to the GART family.</text>
</comment>
<comment type="caution">
    <text evidence="8">The sequence shown here is derived from an EMBL/GenBank/DDBJ whole genome shotgun (WGS) entry which is preliminary data.</text>
</comment>
<evidence type="ECO:0000256" key="1">
    <source>
        <dbReference type="ARBA" id="ARBA00005054"/>
    </source>
</evidence>
<comment type="function">
    <text evidence="6">Catalyzes the transfer of a formyl group from 10-formyltetrahydrofolate to 5-phospho-ribosyl-glycinamide (GAR), producing 5-phospho-ribosyl-N-formylglycinamide (FGAR) and tetrahydrofolate.</text>
</comment>
<dbReference type="PANTHER" id="PTHR43369">
    <property type="entry name" value="PHOSPHORIBOSYLGLYCINAMIDE FORMYLTRANSFERASE"/>
    <property type="match status" value="1"/>
</dbReference>
<evidence type="ECO:0000256" key="4">
    <source>
        <dbReference type="ARBA" id="ARBA00038440"/>
    </source>
</evidence>
<dbReference type="NCBIfam" id="TIGR00639">
    <property type="entry name" value="PurN"/>
    <property type="match status" value="1"/>
</dbReference>
<feature type="binding site" evidence="6">
    <location>
        <position position="117"/>
    </location>
    <ligand>
        <name>(6R)-10-formyltetrahydrofolate</name>
        <dbReference type="ChEBI" id="CHEBI:195366"/>
    </ligand>
</feature>
<dbReference type="EC" id="2.1.2.2" evidence="6"/>
<dbReference type="SUPFAM" id="SSF53328">
    <property type="entry name" value="Formyltransferase"/>
    <property type="match status" value="1"/>
</dbReference>
<evidence type="ECO:0000259" key="7">
    <source>
        <dbReference type="Pfam" id="PF00551"/>
    </source>
</evidence>
<dbReference type="GO" id="GO:0006189">
    <property type="term" value="P:'de novo' IMP biosynthetic process"/>
    <property type="evidence" value="ECO:0007669"/>
    <property type="project" value="UniProtKB-UniRule"/>
</dbReference>
<dbReference type="UniPathway" id="UPA00074">
    <property type="reaction ID" value="UER00126"/>
</dbReference>
<dbReference type="InterPro" id="IPR036477">
    <property type="entry name" value="Formyl_transf_N_sf"/>
</dbReference>
<gene>
    <name evidence="6" type="primary">purN</name>
    <name evidence="8" type="ORF">HMPREF3187_00815</name>
</gene>
<evidence type="ECO:0000256" key="2">
    <source>
        <dbReference type="ARBA" id="ARBA00022679"/>
    </source>
</evidence>
<keyword evidence="2 6" id="KW-0808">Transferase</keyword>
<keyword evidence="3 6" id="KW-0658">Purine biosynthesis</keyword>
<feature type="active site" description="Proton donor" evidence="6">
    <location>
        <position position="119"/>
    </location>
</feature>
<sequence length="203" mass="22843">MKVLCDWRKLKMKCAVFASGNGSNFQALVEAFSNPKEGVEISFLFSDHKDAYALTRAENLGIKFFAFSPQDFKSREDYEEALVTLCQKEKVDYILLAGYMRLIYAPLLEAFPHRIINIHPSLLPAFPGRTGIEDAFKAGVKETGVTVHYVNEEIDSGEILSQVKVAIEEDDDLDSLAQRIHQAEHRLYASVVRQLSQAKGSKK</sequence>
<dbReference type="GO" id="GO:0004644">
    <property type="term" value="F:phosphoribosylglycinamide formyltransferase activity"/>
    <property type="evidence" value="ECO:0007669"/>
    <property type="project" value="UniProtKB-UniRule"/>
</dbReference>
<organism evidence="8 9">
    <name type="scientific">Aerococcus christensenii</name>
    <dbReference type="NCBI Taxonomy" id="87541"/>
    <lineage>
        <taxon>Bacteria</taxon>
        <taxon>Bacillati</taxon>
        <taxon>Bacillota</taxon>
        <taxon>Bacilli</taxon>
        <taxon>Lactobacillales</taxon>
        <taxon>Aerococcaceae</taxon>
        <taxon>Aerococcus</taxon>
    </lineage>
</organism>
<dbReference type="PROSITE" id="PS00373">
    <property type="entry name" value="GART"/>
    <property type="match status" value="1"/>
</dbReference>
<dbReference type="GO" id="GO:0005829">
    <property type="term" value="C:cytosol"/>
    <property type="evidence" value="ECO:0007669"/>
    <property type="project" value="TreeGrafter"/>
</dbReference>
<dbReference type="Gene3D" id="3.40.50.170">
    <property type="entry name" value="Formyl transferase, N-terminal domain"/>
    <property type="match status" value="1"/>
</dbReference>
<dbReference type="PATRIC" id="fig|87541.4.peg.808"/>
<dbReference type="EMBL" id="LSCQ01000042">
    <property type="protein sequence ID" value="KXB36447.1"/>
    <property type="molecule type" value="Genomic_DNA"/>
</dbReference>
<proteinExistence type="inferred from homology"/>
<evidence type="ECO:0000256" key="3">
    <source>
        <dbReference type="ARBA" id="ARBA00022755"/>
    </source>
</evidence>
<dbReference type="InterPro" id="IPR002376">
    <property type="entry name" value="Formyl_transf_N"/>
</dbReference>
<comment type="catalytic activity">
    <reaction evidence="5 6">
        <text>N(1)-(5-phospho-beta-D-ribosyl)glycinamide + (6R)-10-formyltetrahydrofolate = N(2)-formyl-N(1)-(5-phospho-beta-D-ribosyl)glycinamide + (6S)-5,6,7,8-tetrahydrofolate + H(+)</text>
        <dbReference type="Rhea" id="RHEA:15053"/>
        <dbReference type="ChEBI" id="CHEBI:15378"/>
        <dbReference type="ChEBI" id="CHEBI:57453"/>
        <dbReference type="ChEBI" id="CHEBI:143788"/>
        <dbReference type="ChEBI" id="CHEBI:147286"/>
        <dbReference type="ChEBI" id="CHEBI:195366"/>
        <dbReference type="EC" id="2.1.2.2"/>
    </reaction>
</comment>
<comment type="pathway">
    <text evidence="1 6">Purine metabolism; IMP biosynthesis via de novo pathway; N(2)-formyl-N(1)-(5-phospho-D-ribosyl)glycinamide from N(1)-(5-phospho-D-ribosyl)glycinamide (10-formyl THF route): step 1/1.</text>
</comment>
<evidence type="ECO:0000256" key="5">
    <source>
        <dbReference type="ARBA" id="ARBA00047664"/>
    </source>
</evidence>
<feature type="binding site" evidence="6">
    <location>
        <position position="75"/>
    </location>
    <ligand>
        <name>(6R)-10-formyltetrahydrofolate</name>
        <dbReference type="ChEBI" id="CHEBI:195366"/>
    </ligand>
</feature>
<feature type="site" description="Raises pKa of active site His" evidence="6">
    <location>
        <position position="155"/>
    </location>
</feature>
<evidence type="ECO:0000313" key="8">
    <source>
        <dbReference type="EMBL" id="KXB36447.1"/>
    </source>
</evidence>
<dbReference type="Pfam" id="PF00551">
    <property type="entry name" value="Formyl_trans_N"/>
    <property type="match status" value="1"/>
</dbReference>
<feature type="binding site" evidence="6">
    <location>
        <begin position="22"/>
        <end position="24"/>
    </location>
    <ligand>
        <name>N(1)-(5-phospho-beta-D-ribosyl)glycinamide</name>
        <dbReference type="ChEBI" id="CHEBI:143788"/>
    </ligand>
</feature>
<feature type="binding site" evidence="6">
    <location>
        <begin position="100"/>
        <end position="103"/>
    </location>
    <ligand>
        <name>(6R)-10-formyltetrahydrofolate</name>
        <dbReference type="ChEBI" id="CHEBI:195366"/>
    </ligand>
</feature>
<accession>A0A133XZR9</accession>
<dbReference type="HAMAP" id="MF_01930">
    <property type="entry name" value="PurN"/>
    <property type="match status" value="1"/>
</dbReference>